<name>A0A336MPG0_CULSO</name>
<keyword evidence="2" id="KW-0328">Glycosyltransferase</keyword>
<dbReference type="GO" id="GO:0008194">
    <property type="term" value="F:UDP-glycosyltransferase activity"/>
    <property type="evidence" value="ECO:0007669"/>
    <property type="project" value="InterPro"/>
</dbReference>
<feature type="transmembrane region" description="Helical" evidence="4">
    <location>
        <begin position="478"/>
        <end position="501"/>
    </location>
</feature>
<sequence length="520" mass="58794">MKLYLLLFSVIIAIHSITGSRILCFLISPSRSHAILSVPICEKLAANGHQVLAVTNYKFFEETPNLKNVIIPAQDFNPELKALMASGSNTFSFKFMKLASRHFRNVTKNTILAPEFQKIMENDSFDFLIMLNLMVNNAQIGLADHFKAPYAIFTPMPNALPIREMVGAPSLPATVSHVFLGYASTMTFIQRIKNFGANLFEYLMTYTVDYFSRQDYELLFPSNKYRSFDEMKKNVSLVLLNTHFSDTGIIRPLLPNEIEVGGIQINGNPPPLTGPLKKFLDESKDGAILWTFGSNVEISTTQPEKIDIMLKVLSKLKERIVLKWEIDDMSRLPANVFAQKWLPQNSILAHPNVKLFIAHGGAGGVGEAKFFGIPILGIPFFADQESNVKKLENEGIGRGLMLSSLTEETFSETLNDMLTNQKYRDNIKKFSDKYKDRIASALDTAVFWVEYALKHHGAPHLNYPGKDLNFFQRHSLDVIGLLAAFLWVLYKIIRISISLCCKKRGKGQEKPKTKQKKKFH</sequence>
<evidence type="ECO:0000256" key="2">
    <source>
        <dbReference type="ARBA" id="ARBA00022676"/>
    </source>
</evidence>
<reference evidence="6" key="2">
    <citation type="submission" date="2018-07" db="EMBL/GenBank/DDBJ databases">
        <authorList>
            <person name="Quirk P.G."/>
            <person name="Krulwich T.A."/>
        </authorList>
    </citation>
    <scope>NUCLEOTIDE SEQUENCE</scope>
</reference>
<dbReference type="SUPFAM" id="SSF53756">
    <property type="entry name" value="UDP-Glycosyltransferase/glycogen phosphorylase"/>
    <property type="match status" value="1"/>
</dbReference>
<dbReference type="OMA" id="FAMFRMF"/>
<evidence type="ECO:0000313" key="5">
    <source>
        <dbReference type="EMBL" id="SSX07488.1"/>
    </source>
</evidence>
<dbReference type="Gene3D" id="3.40.50.2000">
    <property type="entry name" value="Glycogen Phosphorylase B"/>
    <property type="match status" value="2"/>
</dbReference>
<evidence type="ECO:0000256" key="1">
    <source>
        <dbReference type="ARBA" id="ARBA00009995"/>
    </source>
</evidence>
<dbReference type="InterPro" id="IPR050271">
    <property type="entry name" value="UDP-glycosyltransferase"/>
</dbReference>
<dbReference type="VEuPathDB" id="VectorBase:CSON014874"/>
<evidence type="ECO:0000313" key="6">
    <source>
        <dbReference type="EMBL" id="SSX27828.1"/>
    </source>
</evidence>
<dbReference type="PANTHER" id="PTHR48043">
    <property type="entry name" value="EG:EG0003.4 PROTEIN-RELATED"/>
    <property type="match status" value="1"/>
</dbReference>
<dbReference type="EMBL" id="UFQS01000883">
    <property type="protein sequence ID" value="SSX07488.1"/>
    <property type="molecule type" value="Genomic_DNA"/>
</dbReference>
<comment type="similarity">
    <text evidence="1">Belongs to the UDP-glycosyltransferase family.</text>
</comment>
<keyword evidence="4" id="KW-0812">Transmembrane</keyword>
<evidence type="ECO:0000256" key="3">
    <source>
        <dbReference type="ARBA" id="ARBA00022679"/>
    </source>
</evidence>
<evidence type="ECO:0000256" key="4">
    <source>
        <dbReference type="SAM" id="Phobius"/>
    </source>
</evidence>
<dbReference type="AlphaFoldDB" id="A0A336MPG0"/>
<dbReference type="Pfam" id="PF00201">
    <property type="entry name" value="UDPGT"/>
    <property type="match status" value="1"/>
</dbReference>
<keyword evidence="4" id="KW-0472">Membrane</keyword>
<dbReference type="EMBL" id="UFQT01000883">
    <property type="protein sequence ID" value="SSX27828.1"/>
    <property type="molecule type" value="Genomic_DNA"/>
</dbReference>
<organism evidence="6">
    <name type="scientific">Culicoides sonorensis</name>
    <name type="common">Biting midge</name>
    <dbReference type="NCBI Taxonomy" id="179676"/>
    <lineage>
        <taxon>Eukaryota</taxon>
        <taxon>Metazoa</taxon>
        <taxon>Ecdysozoa</taxon>
        <taxon>Arthropoda</taxon>
        <taxon>Hexapoda</taxon>
        <taxon>Insecta</taxon>
        <taxon>Pterygota</taxon>
        <taxon>Neoptera</taxon>
        <taxon>Endopterygota</taxon>
        <taxon>Diptera</taxon>
        <taxon>Nematocera</taxon>
        <taxon>Chironomoidea</taxon>
        <taxon>Ceratopogonidae</taxon>
        <taxon>Ceratopogoninae</taxon>
        <taxon>Culicoides</taxon>
        <taxon>Monoculicoides</taxon>
    </lineage>
</organism>
<dbReference type="FunFam" id="3.40.50.2000:FF:000050">
    <property type="entry name" value="UDP-glucuronosyltransferase"/>
    <property type="match status" value="1"/>
</dbReference>
<proteinExistence type="inferred from homology"/>
<dbReference type="InterPro" id="IPR002213">
    <property type="entry name" value="UDP_glucos_trans"/>
</dbReference>
<keyword evidence="4" id="KW-1133">Transmembrane helix</keyword>
<reference evidence="5" key="1">
    <citation type="submission" date="2018-04" db="EMBL/GenBank/DDBJ databases">
        <authorList>
            <person name="Go L.Y."/>
            <person name="Mitchell J.A."/>
        </authorList>
    </citation>
    <scope>NUCLEOTIDE SEQUENCE</scope>
    <source>
        <tissue evidence="5">Whole organism</tissue>
    </source>
</reference>
<protein>
    <submittedName>
        <fullName evidence="6">CSON014874 protein</fullName>
    </submittedName>
</protein>
<dbReference type="PANTHER" id="PTHR48043:SF159">
    <property type="entry name" value="EG:EG0003.4 PROTEIN-RELATED"/>
    <property type="match status" value="1"/>
</dbReference>
<gene>
    <name evidence="6" type="primary">CSON014874</name>
</gene>
<keyword evidence="3" id="KW-0808">Transferase</keyword>
<dbReference type="CDD" id="cd03784">
    <property type="entry name" value="GT1_Gtf-like"/>
    <property type="match status" value="1"/>
</dbReference>
<accession>A0A336MPG0</accession>